<feature type="transmembrane region" description="Helical" evidence="1">
    <location>
        <begin position="69"/>
        <end position="89"/>
    </location>
</feature>
<gene>
    <name evidence="2" type="ORF">COW99_04980</name>
</gene>
<feature type="transmembrane region" description="Helical" evidence="1">
    <location>
        <begin position="101"/>
        <end position="121"/>
    </location>
</feature>
<name>A0A2H0BWB5_9BACT</name>
<dbReference type="Proteomes" id="UP000231246">
    <property type="component" value="Unassembled WGS sequence"/>
</dbReference>
<feature type="transmembrane region" description="Helical" evidence="1">
    <location>
        <begin position="362"/>
        <end position="378"/>
    </location>
</feature>
<keyword evidence="1" id="KW-0472">Membrane</keyword>
<sequence length="738" mass="84126">MSSLMPSLDILYILTWWLALMFITLSFIPITSILFSKFVDKGYIFTKVIGMLVLSYLVFIGGYLKLVPFTFPAVLGILVILAGLNYLVLRKRSLKFNKQDIKFFIIEELLFLAVLAFWSYVRAHQPAIEGLEKLMDYGFVRTMLASGTFPPQDMWLATIAKPEIGEVIPENIAGFYINYYYFGQLVAAVLTRLSMLPSAVTYNLQIATLAAFTFVCSFSLGINLFYIKIRSLYSLKQLLVVGILSGLLVTFAGNLHTIYAFTAGYPLGDTLPLAPWQLTWDFNLNNYWYPNATRFIPFTIHEFPAYSFIVSDLHGHVNNIPFVMLILAGLLALIQYGKVKLKVVIGFGFLLAVFYMTNAWDLLIYGALTVATLFIISLKKIKSFLVAVLILAISFMVFSHPFRTNFRPISSSLGINCGYEAASVFIKGLAFNNAENTRQISFGPFTAEAGKCQISKPWMHMILWGFFYFGVLGYLRFILRFKDLMKSPVDKFMLLIIVLSVGLLWAPEIIYIRDIYPAHFRANTMFKLGYQAYMMLSLVVSYTIVKLIFNFKLRLSRIIYAAILLLMTFVVLIYPLFGINSYYNSLSNYKELYGLGWLMERYPEDYNGVIWLDMRADKLCAAAAGKCPVVLEAVGDSYTTYARVSSNTGLPTVLGWPVHEWLWRGSYDEAGKRRTEVETMYTSKDLAEVKRLLERYAVEYVFVGKLEREAYPKMIESNFDQLGNVVYSSGDTRIYLLR</sequence>
<dbReference type="PANTHER" id="PTHR10790:SF51">
    <property type="entry name" value="TETRATRICOPEPTIDE REPEAT PROTEIN"/>
    <property type="match status" value="1"/>
</dbReference>
<comment type="caution">
    <text evidence="2">The sequence shown here is derived from an EMBL/GenBank/DDBJ whole genome shotgun (WGS) entry which is preliminary data.</text>
</comment>
<dbReference type="InterPro" id="IPR018746">
    <property type="entry name" value="DUF2298"/>
</dbReference>
<feature type="transmembrane region" description="Helical" evidence="1">
    <location>
        <begin position="238"/>
        <end position="261"/>
    </location>
</feature>
<dbReference type="Pfam" id="PF10060">
    <property type="entry name" value="DUF2298"/>
    <property type="match status" value="1"/>
</dbReference>
<feature type="transmembrane region" description="Helical" evidence="1">
    <location>
        <begin position="558"/>
        <end position="577"/>
    </location>
</feature>
<dbReference type="EMBL" id="PCTA01000031">
    <property type="protein sequence ID" value="PIP61258.1"/>
    <property type="molecule type" value="Genomic_DNA"/>
</dbReference>
<feature type="transmembrane region" description="Helical" evidence="1">
    <location>
        <begin position="491"/>
        <end position="512"/>
    </location>
</feature>
<feature type="transmembrane region" description="Helical" evidence="1">
    <location>
        <begin position="42"/>
        <end position="63"/>
    </location>
</feature>
<feature type="transmembrane region" description="Helical" evidence="1">
    <location>
        <begin position="12"/>
        <end position="35"/>
    </location>
</feature>
<evidence type="ECO:0000256" key="1">
    <source>
        <dbReference type="SAM" id="Phobius"/>
    </source>
</evidence>
<keyword evidence="1" id="KW-1133">Transmembrane helix</keyword>
<feature type="transmembrane region" description="Helical" evidence="1">
    <location>
        <begin position="202"/>
        <end position="226"/>
    </location>
</feature>
<dbReference type="NCBIfam" id="TIGR03662">
    <property type="entry name" value="Chlor_Arch_YYY"/>
    <property type="match status" value="1"/>
</dbReference>
<feature type="transmembrane region" description="Helical" evidence="1">
    <location>
        <begin position="316"/>
        <end position="334"/>
    </location>
</feature>
<reference evidence="2 3" key="1">
    <citation type="submission" date="2017-09" db="EMBL/GenBank/DDBJ databases">
        <title>Depth-based differentiation of microbial function through sediment-hosted aquifers and enrichment of novel symbionts in the deep terrestrial subsurface.</title>
        <authorList>
            <person name="Probst A.J."/>
            <person name="Ladd B."/>
            <person name="Jarett J.K."/>
            <person name="Geller-Mcgrath D.E."/>
            <person name="Sieber C.M."/>
            <person name="Emerson J.B."/>
            <person name="Anantharaman K."/>
            <person name="Thomas B.C."/>
            <person name="Malmstrom R."/>
            <person name="Stieglmeier M."/>
            <person name="Klingl A."/>
            <person name="Woyke T."/>
            <person name="Ryan C.M."/>
            <person name="Banfield J.F."/>
        </authorList>
    </citation>
    <scope>NUCLEOTIDE SEQUENCE [LARGE SCALE GENOMIC DNA]</scope>
    <source>
        <strain evidence="2">CG22_combo_CG10-13_8_21_14_all_38_20</strain>
    </source>
</reference>
<keyword evidence="1" id="KW-0812">Transmembrane</keyword>
<evidence type="ECO:0000313" key="3">
    <source>
        <dbReference type="Proteomes" id="UP000231246"/>
    </source>
</evidence>
<feature type="transmembrane region" description="Helical" evidence="1">
    <location>
        <begin position="385"/>
        <end position="402"/>
    </location>
</feature>
<organism evidence="2 3">
    <name type="scientific">Candidatus Roizmanbacteria bacterium CG22_combo_CG10-13_8_21_14_all_38_20</name>
    <dbReference type="NCBI Taxonomy" id="1974862"/>
    <lineage>
        <taxon>Bacteria</taxon>
        <taxon>Candidatus Roizmaniibacteriota</taxon>
    </lineage>
</organism>
<dbReference type="AlphaFoldDB" id="A0A2H0BWB5"/>
<protein>
    <recommendedName>
        <fullName evidence="4">YYY membrane protein</fullName>
    </recommendedName>
</protein>
<evidence type="ECO:0008006" key="4">
    <source>
        <dbReference type="Google" id="ProtNLM"/>
    </source>
</evidence>
<feature type="transmembrane region" description="Helical" evidence="1">
    <location>
        <begin position="461"/>
        <end position="479"/>
    </location>
</feature>
<accession>A0A2H0BWB5</accession>
<proteinExistence type="predicted"/>
<feature type="transmembrane region" description="Helical" evidence="1">
    <location>
        <begin position="532"/>
        <end position="551"/>
    </location>
</feature>
<evidence type="ECO:0000313" key="2">
    <source>
        <dbReference type="EMBL" id="PIP61258.1"/>
    </source>
</evidence>
<dbReference type="PANTHER" id="PTHR10790">
    <property type="entry name" value="TPR-DOMAIN CONTAINING PROTEIN"/>
    <property type="match status" value="1"/>
</dbReference>